<keyword evidence="3" id="KW-1185">Reference proteome</keyword>
<organism evidence="2 3">
    <name type="scientific">Pristionchus fissidentatus</name>
    <dbReference type="NCBI Taxonomy" id="1538716"/>
    <lineage>
        <taxon>Eukaryota</taxon>
        <taxon>Metazoa</taxon>
        <taxon>Ecdysozoa</taxon>
        <taxon>Nematoda</taxon>
        <taxon>Chromadorea</taxon>
        <taxon>Rhabditida</taxon>
        <taxon>Rhabditina</taxon>
        <taxon>Diplogasteromorpha</taxon>
        <taxon>Diplogasteroidea</taxon>
        <taxon>Neodiplogasteridae</taxon>
        <taxon>Pristionchus</taxon>
    </lineage>
</organism>
<gene>
    <name evidence="2" type="ORF">PFISCL1PPCAC_11594</name>
</gene>
<accession>A0AAV5VNP0</accession>
<dbReference type="Proteomes" id="UP001432322">
    <property type="component" value="Unassembled WGS sequence"/>
</dbReference>
<feature type="region of interest" description="Disordered" evidence="1">
    <location>
        <begin position="1"/>
        <end position="88"/>
    </location>
</feature>
<reference evidence="2" key="1">
    <citation type="submission" date="2023-10" db="EMBL/GenBank/DDBJ databases">
        <title>Genome assembly of Pristionchus species.</title>
        <authorList>
            <person name="Yoshida K."/>
            <person name="Sommer R.J."/>
        </authorList>
    </citation>
    <scope>NUCLEOTIDE SEQUENCE</scope>
    <source>
        <strain evidence="2">RS5133</strain>
    </source>
</reference>
<evidence type="ECO:0000256" key="1">
    <source>
        <dbReference type="SAM" id="MobiDB-lite"/>
    </source>
</evidence>
<evidence type="ECO:0000313" key="2">
    <source>
        <dbReference type="EMBL" id="GMT20297.1"/>
    </source>
</evidence>
<evidence type="ECO:0008006" key="4">
    <source>
        <dbReference type="Google" id="ProtNLM"/>
    </source>
</evidence>
<dbReference type="AlphaFoldDB" id="A0AAV5VNP0"/>
<proteinExistence type="predicted"/>
<comment type="caution">
    <text evidence="2">The sequence shown here is derived from an EMBL/GenBank/DDBJ whole genome shotgun (WGS) entry which is preliminary data.</text>
</comment>
<name>A0AAV5VNP0_9BILA</name>
<sequence length="397" mass="44602">MPDNRPSASKPLAARPVTGAAPNPRHQAPSLDRPSSSRSSARQRTISESNSSAGRSGAGANQAPDARVSRADAAASTSRARPPGITHTYGSFPTATIEAMVKTWVCANLGCPLDARRDGFRLRTTVPDRPDVYVLKCGHFLCVECKERFVDRFTASDYFECGRTKNLRMCPGRHDVNDLRKLPPANHTMSIRSELQRRGLACSVCEVTSGEGERRLVHSRRFPRELMNVCTLTRCSQMDSLSPSLVYNLQSSSRVAQLPDKTEIRLVRLCLFCFIKGAGHRNHTLKSIDGIRKLEATMELAIDRHPVVGRDLTHRTPFHLSMITREWIDTLLYYYFACFCVESSTVLRRHPNRFFSIVRVWCARTASAKRIARESVRNVTKRVKTAIDTRGMSMMYK</sequence>
<dbReference type="EMBL" id="BTSY01000003">
    <property type="protein sequence ID" value="GMT20297.1"/>
    <property type="molecule type" value="Genomic_DNA"/>
</dbReference>
<feature type="compositionally biased region" description="Low complexity" evidence="1">
    <location>
        <begin position="30"/>
        <end position="83"/>
    </location>
</feature>
<feature type="non-terminal residue" evidence="2">
    <location>
        <position position="397"/>
    </location>
</feature>
<protein>
    <recommendedName>
        <fullName evidence="4">RING-type domain-containing protein</fullName>
    </recommendedName>
</protein>
<evidence type="ECO:0000313" key="3">
    <source>
        <dbReference type="Proteomes" id="UP001432322"/>
    </source>
</evidence>